<dbReference type="EMBL" id="FRYL01000004">
    <property type="protein sequence ID" value="SHO80334.1"/>
    <property type="molecule type" value="Genomic_DNA"/>
</dbReference>
<protein>
    <recommendedName>
        <fullName evidence="2">YhcG N-terminal domain-containing protein</fullName>
    </recommendedName>
</protein>
<evidence type="ECO:0008006" key="2">
    <source>
        <dbReference type="Google" id="ProtNLM"/>
    </source>
</evidence>
<proteinExistence type="predicted"/>
<reference evidence="1" key="1">
    <citation type="submission" date="2016-10" db="EMBL/GenBank/DDBJ databases">
        <authorList>
            <person name="de Groot N.N."/>
        </authorList>
    </citation>
    <scope>NUCLEOTIDE SEQUENCE</scope>
</reference>
<dbReference type="AlphaFoldDB" id="A0A1W1EHK6"/>
<name>A0A1W1EHK6_9ZZZZ</name>
<gene>
    <name evidence="1" type="ORF">MNB_SV-15-660</name>
</gene>
<organism evidence="1">
    <name type="scientific">hydrothermal vent metagenome</name>
    <dbReference type="NCBI Taxonomy" id="652676"/>
    <lineage>
        <taxon>unclassified sequences</taxon>
        <taxon>metagenomes</taxon>
        <taxon>ecological metagenomes</taxon>
    </lineage>
</organism>
<sequence>MPNIQTVEYQKRKQLVSQLVQIPWGDNIVIIQKNKDLKKVILLAQNTIRRVGETHADKGGLWN</sequence>
<accession>A0A1W1EHK6</accession>
<evidence type="ECO:0000313" key="1">
    <source>
        <dbReference type="EMBL" id="SHO80334.1"/>
    </source>
</evidence>